<reference evidence="1 2" key="1">
    <citation type="journal article" date="2015" name="Antonie Van Leeuwenhoek">
        <title>Prauserella endophytica sp. nov., an endophytic actinobacterium isolated from Tamarix taklamakanensis.</title>
        <authorList>
            <person name="Liu J.M."/>
            <person name="Habden X."/>
            <person name="Guo L."/>
            <person name="Tuo L."/>
            <person name="Jiang Z.K."/>
            <person name="Liu S.W."/>
            <person name="Liu X.F."/>
            <person name="Chen L."/>
            <person name="Li R.F."/>
            <person name="Zhang Y.Q."/>
            <person name="Sun C.H."/>
        </authorList>
    </citation>
    <scope>NUCLEOTIDE SEQUENCE [LARGE SCALE GENOMIC DNA]</scope>
    <source>
        <strain evidence="1 2">CGMCC 4.7182</strain>
    </source>
</reference>
<dbReference type="Proteomes" id="UP000309992">
    <property type="component" value="Unassembled WGS sequence"/>
</dbReference>
<name>A0ABY2S763_9PSEU</name>
<dbReference type="Gene3D" id="3.40.190.10">
    <property type="entry name" value="Periplasmic binding protein-like II"/>
    <property type="match status" value="1"/>
</dbReference>
<organism evidence="1 2">
    <name type="scientific">Prauserella endophytica</name>
    <dbReference type="NCBI Taxonomy" id="1592324"/>
    <lineage>
        <taxon>Bacteria</taxon>
        <taxon>Bacillati</taxon>
        <taxon>Actinomycetota</taxon>
        <taxon>Actinomycetes</taxon>
        <taxon>Pseudonocardiales</taxon>
        <taxon>Pseudonocardiaceae</taxon>
        <taxon>Prauserella</taxon>
        <taxon>Prauserella coralliicola group</taxon>
    </lineage>
</organism>
<sequence length="58" mass="6398">MAFRELGDEPAVLLAVLPARDLVEEILRKTGFTPNVAWRIANVETIRSMVGRGSATRC</sequence>
<protein>
    <submittedName>
        <fullName evidence="1">Uncharacterized protein</fullName>
    </submittedName>
</protein>
<evidence type="ECO:0000313" key="2">
    <source>
        <dbReference type="Proteomes" id="UP000309992"/>
    </source>
</evidence>
<proteinExistence type="predicted"/>
<gene>
    <name evidence="1" type="ORF">FCN18_12235</name>
</gene>
<accession>A0ABY2S763</accession>
<comment type="caution">
    <text evidence="1">The sequence shown here is derived from an EMBL/GenBank/DDBJ whole genome shotgun (WGS) entry which is preliminary data.</text>
</comment>
<evidence type="ECO:0000313" key="1">
    <source>
        <dbReference type="EMBL" id="TKG71538.1"/>
    </source>
</evidence>
<dbReference type="EMBL" id="SWMS01000005">
    <property type="protein sequence ID" value="TKG71538.1"/>
    <property type="molecule type" value="Genomic_DNA"/>
</dbReference>
<dbReference type="RefSeq" id="WP_137094995.1">
    <property type="nucleotide sequence ID" value="NZ_SWMS01000005.1"/>
</dbReference>
<keyword evidence="2" id="KW-1185">Reference proteome</keyword>